<evidence type="ECO:0000313" key="4">
    <source>
        <dbReference type="Proteomes" id="UP001620626"/>
    </source>
</evidence>
<feature type="compositionally biased region" description="Low complexity" evidence="1">
    <location>
        <begin position="18"/>
        <end position="27"/>
    </location>
</feature>
<organism evidence="3 4">
    <name type="scientific">Heterodera trifolii</name>
    <dbReference type="NCBI Taxonomy" id="157864"/>
    <lineage>
        <taxon>Eukaryota</taxon>
        <taxon>Metazoa</taxon>
        <taxon>Ecdysozoa</taxon>
        <taxon>Nematoda</taxon>
        <taxon>Chromadorea</taxon>
        <taxon>Rhabditida</taxon>
        <taxon>Tylenchina</taxon>
        <taxon>Tylenchomorpha</taxon>
        <taxon>Tylenchoidea</taxon>
        <taxon>Heteroderidae</taxon>
        <taxon>Heteroderinae</taxon>
        <taxon>Heterodera</taxon>
    </lineage>
</organism>
<dbReference type="EMBL" id="JBICBT010000528">
    <property type="protein sequence ID" value="KAL3110887.1"/>
    <property type="molecule type" value="Genomic_DNA"/>
</dbReference>
<reference evidence="3 4" key="1">
    <citation type="submission" date="2024-10" db="EMBL/GenBank/DDBJ databases">
        <authorList>
            <person name="Kim D."/>
        </authorList>
    </citation>
    <scope>NUCLEOTIDE SEQUENCE [LARGE SCALE GENOMIC DNA]</scope>
    <source>
        <strain evidence="3">BH-2024</strain>
    </source>
</reference>
<keyword evidence="4" id="KW-1185">Reference proteome</keyword>
<feature type="transmembrane region" description="Helical" evidence="2">
    <location>
        <begin position="222"/>
        <end position="242"/>
    </location>
</feature>
<dbReference type="Proteomes" id="UP001620626">
    <property type="component" value="Unassembled WGS sequence"/>
</dbReference>
<keyword evidence="2" id="KW-1133">Transmembrane helix</keyword>
<protein>
    <submittedName>
        <fullName evidence="3">Uncharacterized protein</fullName>
    </submittedName>
</protein>
<sequence length="310" mass="36144">MTNFIDLTQSEDEEENQQRSNEQSYNNVTHGETSNSYNDRFISEKDFDRKSKEIIRISLDFLGFKWDMEDNLLFLPNLFCEKIALSSAANSQKDLFEWMKQFFKSSSKVGKMFAEISAKVRAEVMEFSKKYETKICDLTKILKQIDQSFEENDKIIQKMMENLFLFYRLYANMKTLRKEVYPNSYLPSFYINPLSFFSSTVNSPPPAANNAIDHLLRERTRLYLICLLGTLPPFILFLLPIVQQILGIPVFFTPFYAIFHLQQPILMMALSVKVQHEMLKVFKNTMKLILGTPSATNGSTSFVVIRHAWT</sequence>
<accession>A0ABD2L6M5</accession>
<feature type="region of interest" description="Disordered" evidence="1">
    <location>
        <begin position="1"/>
        <end position="32"/>
    </location>
</feature>
<proteinExistence type="predicted"/>
<gene>
    <name evidence="3" type="ORF">niasHT_014824</name>
</gene>
<evidence type="ECO:0000256" key="1">
    <source>
        <dbReference type="SAM" id="MobiDB-lite"/>
    </source>
</evidence>
<feature type="transmembrane region" description="Helical" evidence="2">
    <location>
        <begin position="248"/>
        <end position="270"/>
    </location>
</feature>
<keyword evidence="2" id="KW-0812">Transmembrane</keyword>
<dbReference type="AlphaFoldDB" id="A0ABD2L6M5"/>
<name>A0ABD2L6M5_9BILA</name>
<evidence type="ECO:0000313" key="3">
    <source>
        <dbReference type="EMBL" id="KAL3110887.1"/>
    </source>
</evidence>
<keyword evidence="2" id="KW-0472">Membrane</keyword>
<evidence type="ECO:0000256" key="2">
    <source>
        <dbReference type="SAM" id="Phobius"/>
    </source>
</evidence>
<comment type="caution">
    <text evidence="3">The sequence shown here is derived from an EMBL/GenBank/DDBJ whole genome shotgun (WGS) entry which is preliminary data.</text>
</comment>